<dbReference type="AlphaFoldDB" id="A0A1J4J6S4"/>
<feature type="compositionally biased region" description="Polar residues" evidence="1">
    <location>
        <begin position="194"/>
        <end position="220"/>
    </location>
</feature>
<dbReference type="GeneID" id="94847971"/>
<feature type="compositionally biased region" description="Low complexity" evidence="1">
    <location>
        <begin position="245"/>
        <end position="271"/>
    </location>
</feature>
<dbReference type="EMBL" id="MLAK01001429">
    <property type="protein sequence ID" value="OHS93133.1"/>
    <property type="molecule type" value="Genomic_DNA"/>
</dbReference>
<name>A0A1J4J6S4_9EUKA</name>
<proteinExistence type="predicted"/>
<feature type="compositionally biased region" description="Low complexity" evidence="1">
    <location>
        <begin position="149"/>
        <end position="173"/>
    </location>
</feature>
<keyword evidence="3" id="KW-1185">Reference proteome</keyword>
<protein>
    <submittedName>
        <fullName evidence="2">Uncharacterized protein</fullName>
    </submittedName>
</protein>
<evidence type="ECO:0000313" key="2">
    <source>
        <dbReference type="EMBL" id="OHS93133.1"/>
    </source>
</evidence>
<evidence type="ECO:0000313" key="3">
    <source>
        <dbReference type="Proteomes" id="UP000179807"/>
    </source>
</evidence>
<feature type="region of interest" description="Disordered" evidence="1">
    <location>
        <begin position="239"/>
        <end position="271"/>
    </location>
</feature>
<feature type="region of interest" description="Disordered" evidence="1">
    <location>
        <begin position="1"/>
        <end position="71"/>
    </location>
</feature>
<feature type="region of interest" description="Disordered" evidence="1">
    <location>
        <begin position="117"/>
        <end position="179"/>
    </location>
</feature>
<evidence type="ECO:0000256" key="1">
    <source>
        <dbReference type="SAM" id="MobiDB-lite"/>
    </source>
</evidence>
<dbReference type="VEuPathDB" id="TrichDB:TRFO_40539"/>
<gene>
    <name evidence="2" type="ORF">TRFO_40539</name>
</gene>
<sequence>MSSKDDDSSGASQNHLHLSPIFPPGTKYENVPIIEVDENSSDSYSYSSARPDLTKGPTMISSPRVPDEIVRPNIPSHLSIATESETASNISAICLDQSEFSTTSHLSNLNIESQWETQKSTQSITQPETSNLPSSSSSSSLKNAKKTQQKQSPSSKPPSANSKQSQPSKTTSQAAKPANLPANIATLATLTKQGIKQNSSRQPPNLTSKPQNLMSKPSNQLSSSSESIEILSATETMSCQSGNFSDSDSSSSSSTSSSYSTTTTTTTTSTSRTKYAYETTTDDSTSSDGETIKTYDNSTISNQRTLYPSEPPTVCCVLL</sequence>
<dbReference type="RefSeq" id="XP_068346270.1">
    <property type="nucleotide sequence ID" value="XM_068513267.1"/>
</dbReference>
<reference evidence="2" key="1">
    <citation type="submission" date="2016-10" db="EMBL/GenBank/DDBJ databases">
        <authorList>
            <person name="Benchimol M."/>
            <person name="Almeida L.G."/>
            <person name="Vasconcelos A.T."/>
            <person name="Perreira-Neves A."/>
            <person name="Rosa I.A."/>
            <person name="Tasca T."/>
            <person name="Bogo M.R."/>
            <person name="de Souza W."/>
        </authorList>
    </citation>
    <scope>NUCLEOTIDE SEQUENCE [LARGE SCALE GENOMIC DNA]</scope>
    <source>
        <strain evidence="2">K</strain>
    </source>
</reference>
<feature type="compositionally biased region" description="Polar residues" evidence="1">
    <location>
        <begin position="117"/>
        <end position="133"/>
    </location>
</feature>
<comment type="caution">
    <text evidence="2">The sequence shown here is derived from an EMBL/GenBank/DDBJ whole genome shotgun (WGS) entry which is preliminary data.</text>
</comment>
<feature type="region of interest" description="Disordered" evidence="1">
    <location>
        <begin position="194"/>
        <end position="226"/>
    </location>
</feature>
<dbReference type="Proteomes" id="UP000179807">
    <property type="component" value="Unassembled WGS sequence"/>
</dbReference>
<accession>A0A1J4J6S4</accession>
<organism evidence="2 3">
    <name type="scientific">Tritrichomonas foetus</name>
    <dbReference type="NCBI Taxonomy" id="1144522"/>
    <lineage>
        <taxon>Eukaryota</taxon>
        <taxon>Metamonada</taxon>
        <taxon>Parabasalia</taxon>
        <taxon>Tritrichomonadida</taxon>
        <taxon>Tritrichomonadidae</taxon>
        <taxon>Tritrichomonas</taxon>
    </lineage>
</organism>